<dbReference type="EMBL" id="JACXAA010000004">
    <property type="protein sequence ID" value="MBD2753896.1"/>
    <property type="molecule type" value="Genomic_DNA"/>
</dbReference>
<dbReference type="PROSITE" id="PS50294">
    <property type="entry name" value="WD_REPEATS_REGION"/>
    <property type="match status" value="2"/>
</dbReference>
<dbReference type="RefSeq" id="WP_191039536.1">
    <property type="nucleotide sequence ID" value="NZ_JACXAA010000004.1"/>
</dbReference>
<feature type="transmembrane region" description="Helical" evidence="2">
    <location>
        <begin position="12"/>
        <end position="33"/>
    </location>
</feature>
<dbReference type="InterPro" id="IPR036322">
    <property type="entry name" value="WD40_repeat_dom_sf"/>
</dbReference>
<dbReference type="SUPFAM" id="SSF50978">
    <property type="entry name" value="WD40 repeat-like"/>
    <property type="match status" value="1"/>
</dbReference>
<dbReference type="PROSITE" id="PS50082">
    <property type="entry name" value="WD_REPEATS_2"/>
    <property type="match status" value="2"/>
</dbReference>
<proteinExistence type="predicted"/>
<organism evidence="3 4">
    <name type="scientific">Spirosoma validum</name>
    <dbReference type="NCBI Taxonomy" id="2771355"/>
    <lineage>
        <taxon>Bacteria</taxon>
        <taxon>Pseudomonadati</taxon>
        <taxon>Bacteroidota</taxon>
        <taxon>Cytophagia</taxon>
        <taxon>Cytophagales</taxon>
        <taxon>Cytophagaceae</taxon>
        <taxon>Spirosoma</taxon>
    </lineage>
</organism>
<dbReference type="PANTHER" id="PTHR19879:SF9">
    <property type="entry name" value="TRANSCRIPTION INITIATION FACTOR TFIID SUBUNIT 5"/>
    <property type="match status" value="1"/>
</dbReference>
<dbReference type="PANTHER" id="PTHR19879">
    <property type="entry name" value="TRANSCRIPTION INITIATION FACTOR TFIID"/>
    <property type="match status" value="1"/>
</dbReference>
<dbReference type="Gene3D" id="2.130.10.10">
    <property type="entry name" value="YVTN repeat-like/Quinoprotein amine dehydrogenase"/>
    <property type="match status" value="2"/>
</dbReference>
<feature type="transmembrane region" description="Helical" evidence="2">
    <location>
        <begin position="351"/>
        <end position="371"/>
    </location>
</feature>
<evidence type="ECO:0000313" key="3">
    <source>
        <dbReference type="EMBL" id="MBD2753896.1"/>
    </source>
</evidence>
<dbReference type="SMART" id="SM00320">
    <property type="entry name" value="WD40"/>
    <property type="match status" value="5"/>
</dbReference>
<reference evidence="3" key="1">
    <citation type="submission" date="2020-09" db="EMBL/GenBank/DDBJ databases">
        <authorList>
            <person name="Kim M.K."/>
        </authorList>
    </citation>
    <scope>NUCLEOTIDE SEQUENCE</scope>
    <source>
        <strain evidence="3">BT704</strain>
    </source>
</reference>
<dbReference type="InterPro" id="IPR015943">
    <property type="entry name" value="WD40/YVTN_repeat-like_dom_sf"/>
</dbReference>
<evidence type="ECO:0000313" key="4">
    <source>
        <dbReference type="Proteomes" id="UP000653797"/>
    </source>
</evidence>
<keyword evidence="4" id="KW-1185">Reference proteome</keyword>
<evidence type="ECO:0000256" key="1">
    <source>
        <dbReference type="PROSITE-ProRule" id="PRU00221"/>
    </source>
</evidence>
<sequence length="447" mass="49722">MNTRWIDRLPLLVTLGLVAHLAFMLYAYSAGYFQRLESWIVDIDGNSQGLLVSASNNKIRLWQQQQCITTLISPQDKVRCLSLSADGAALASGGADHSILLWSVAESRPIQRLLGHQKPVTQVCISPDRQWLISQSEDSTLCLWQLPVSKLVKRLPSQNTGFSLSSSGELAYCDRLANLVVIDLKTQAVLWQTAQVTGKPLFSPVGDQLAWIDTASDCSIFNPSTHQRIVTFSLGTQTSWTLGFTPDSKQLLVSKWGGVIEQWDWRLAKRLTQFTAYTMAAVEDLRFNELAQLQTAGNGSIKYWDLSSQRLQFSVGDGAYRQALLNWLGFWVMLSLAVSYVVLVAGNDPTYTRYTILGVLTIWSLGLLLLVDYVRSSQVSWALGGLWTMASLTVLSLVVHYFSFITLVSIPVGFYFWVCPSTEPIANQLALQLVALGHIVSEYNLTI</sequence>
<name>A0A927GDT2_9BACT</name>
<comment type="caution">
    <text evidence="3">The sequence shown here is derived from an EMBL/GenBank/DDBJ whole genome shotgun (WGS) entry which is preliminary data.</text>
</comment>
<feature type="repeat" description="WD" evidence="1">
    <location>
        <begin position="113"/>
        <end position="154"/>
    </location>
</feature>
<dbReference type="InterPro" id="IPR001680">
    <property type="entry name" value="WD40_rpt"/>
</dbReference>
<feature type="transmembrane region" description="Helical" evidence="2">
    <location>
        <begin position="324"/>
        <end position="345"/>
    </location>
</feature>
<dbReference type="AlphaFoldDB" id="A0A927GDT2"/>
<gene>
    <name evidence="3" type="ORF">IC230_13400</name>
</gene>
<accession>A0A927GDT2</accession>
<dbReference type="Proteomes" id="UP000653797">
    <property type="component" value="Unassembled WGS sequence"/>
</dbReference>
<keyword evidence="1" id="KW-0853">WD repeat</keyword>
<feature type="repeat" description="WD" evidence="1">
    <location>
        <begin position="71"/>
        <end position="112"/>
    </location>
</feature>
<protein>
    <recommendedName>
        <fullName evidence="5">WD40 repeat domain-containing protein</fullName>
    </recommendedName>
</protein>
<feature type="transmembrane region" description="Helical" evidence="2">
    <location>
        <begin position="392"/>
        <end position="418"/>
    </location>
</feature>
<keyword evidence="2" id="KW-0812">Transmembrane</keyword>
<evidence type="ECO:0008006" key="5">
    <source>
        <dbReference type="Google" id="ProtNLM"/>
    </source>
</evidence>
<evidence type="ECO:0000256" key="2">
    <source>
        <dbReference type="SAM" id="Phobius"/>
    </source>
</evidence>
<keyword evidence="2" id="KW-0472">Membrane</keyword>
<keyword evidence="2" id="KW-1133">Transmembrane helix</keyword>
<dbReference type="Pfam" id="PF00400">
    <property type="entry name" value="WD40"/>
    <property type="match status" value="2"/>
</dbReference>